<evidence type="ECO:0000313" key="1">
    <source>
        <dbReference type="EMBL" id="KML53853.1"/>
    </source>
</evidence>
<gene>
    <name evidence="1" type="ORF">VL15_21805</name>
</gene>
<organism evidence="1 2">
    <name type="scientific">Burkholderia cepacia</name>
    <name type="common">Pseudomonas cepacia</name>
    <dbReference type="NCBI Taxonomy" id="292"/>
    <lineage>
        <taxon>Bacteria</taxon>
        <taxon>Pseudomonadati</taxon>
        <taxon>Pseudomonadota</taxon>
        <taxon>Betaproteobacteria</taxon>
        <taxon>Burkholderiales</taxon>
        <taxon>Burkholderiaceae</taxon>
        <taxon>Burkholderia</taxon>
        <taxon>Burkholderia cepacia complex</taxon>
    </lineage>
</organism>
<comment type="caution">
    <text evidence="1">The sequence shown here is derived from an EMBL/GenBank/DDBJ whole genome shotgun (WGS) entry which is preliminary data.</text>
</comment>
<dbReference type="RefSeq" id="WP_048248431.1">
    <property type="nucleotide sequence ID" value="NZ_LDWR01000041.1"/>
</dbReference>
<sequence>MSDSLKKIAEAMDAEAQIKQQLVADNMALYTVVRALAEANANNPAFVASVDTLTELRVSKLIASHASDEIIETFKQSVRDLLPEALRKI</sequence>
<proteinExistence type="predicted"/>
<dbReference type="PATRIC" id="fig|292.27.peg.4671"/>
<reference evidence="1 2" key="1">
    <citation type="submission" date="2015-05" db="EMBL/GenBank/DDBJ databases">
        <title>Draft genome of Burkholderia cepacia LK29.</title>
        <authorList>
            <person name="Chan X.Y."/>
        </authorList>
    </citation>
    <scope>NUCLEOTIDE SEQUENCE [LARGE SCALE GENOMIC DNA]</scope>
    <source>
        <strain evidence="1 2">LK29</strain>
    </source>
</reference>
<accession>A0A0J5WQ04</accession>
<evidence type="ECO:0000313" key="2">
    <source>
        <dbReference type="Proteomes" id="UP000036338"/>
    </source>
</evidence>
<protein>
    <submittedName>
        <fullName evidence="1">Uncharacterized protein</fullName>
    </submittedName>
</protein>
<dbReference type="AlphaFoldDB" id="A0A0J5WQ04"/>
<name>A0A0J5WQ04_BURCE</name>
<dbReference type="Proteomes" id="UP000036338">
    <property type="component" value="Unassembled WGS sequence"/>
</dbReference>
<dbReference type="EMBL" id="LDWR01000041">
    <property type="protein sequence ID" value="KML53853.1"/>
    <property type="molecule type" value="Genomic_DNA"/>
</dbReference>